<organism evidence="2 3">
    <name type="scientific">Oculimacula yallundae</name>
    <dbReference type="NCBI Taxonomy" id="86028"/>
    <lineage>
        <taxon>Eukaryota</taxon>
        <taxon>Fungi</taxon>
        <taxon>Dikarya</taxon>
        <taxon>Ascomycota</taxon>
        <taxon>Pezizomycotina</taxon>
        <taxon>Leotiomycetes</taxon>
        <taxon>Helotiales</taxon>
        <taxon>Ploettnerulaceae</taxon>
        <taxon>Oculimacula</taxon>
    </lineage>
</organism>
<dbReference type="EMBL" id="JAZHXI010000017">
    <property type="protein sequence ID" value="KAL2062326.1"/>
    <property type="molecule type" value="Genomic_DNA"/>
</dbReference>
<evidence type="ECO:0000313" key="3">
    <source>
        <dbReference type="Proteomes" id="UP001595075"/>
    </source>
</evidence>
<feature type="region of interest" description="Disordered" evidence="1">
    <location>
        <begin position="28"/>
        <end position="53"/>
    </location>
</feature>
<feature type="compositionally biased region" description="Basic residues" evidence="1">
    <location>
        <begin position="37"/>
        <end position="47"/>
    </location>
</feature>
<keyword evidence="3" id="KW-1185">Reference proteome</keyword>
<evidence type="ECO:0000256" key="1">
    <source>
        <dbReference type="SAM" id="MobiDB-lite"/>
    </source>
</evidence>
<reference evidence="2 3" key="1">
    <citation type="journal article" date="2024" name="Commun. Biol.">
        <title>Comparative genomic analysis of thermophilic fungi reveals convergent evolutionary adaptations and gene losses.</title>
        <authorList>
            <person name="Steindorff A.S."/>
            <person name="Aguilar-Pontes M.V."/>
            <person name="Robinson A.J."/>
            <person name="Andreopoulos B."/>
            <person name="LaButti K."/>
            <person name="Kuo A."/>
            <person name="Mondo S."/>
            <person name="Riley R."/>
            <person name="Otillar R."/>
            <person name="Haridas S."/>
            <person name="Lipzen A."/>
            <person name="Grimwood J."/>
            <person name="Schmutz J."/>
            <person name="Clum A."/>
            <person name="Reid I.D."/>
            <person name="Moisan M.C."/>
            <person name="Butler G."/>
            <person name="Nguyen T.T.M."/>
            <person name="Dewar K."/>
            <person name="Conant G."/>
            <person name="Drula E."/>
            <person name="Henrissat B."/>
            <person name="Hansel C."/>
            <person name="Singer S."/>
            <person name="Hutchinson M.I."/>
            <person name="de Vries R.P."/>
            <person name="Natvig D.O."/>
            <person name="Powell A.J."/>
            <person name="Tsang A."/>
            <person name="Grigoriev I.V."/>
        </authorList>
    </citation>
    <scope>NUCLEOTIDE SEQUENCE [LARGE SCALE GENOMIC DNA]</scope>
    <source>
        <strain evidence="2 3">CBS 494.80</strain>
    </source>
</reference>
<dbReference type="Pfam" id="PF14022">
    <property type="entry name" value="DUF4238"/>
    <property type="match status" value="1"/>
</dbReference>
<sequence>MAESSEAPQERSQYHHFIPRFILRNYSHPGVQTNDRRKQRGNHKKGSSRPAEPVLYGINLSGNDPVLTQTTVAKTFGMMDMYRDLKSATKQHQVEEQLSVLESRAGEIISNIRKAFEAGCKDVWMTRMQRNTLRKFIFIMKYRGSVFYRRYSHENAEDYIQDDRERMMQYMKNKGIKRPVDVWFDNIKVILDLKMDHKMEWMDKLRKRIYPDDAEWCINNMQSFYMAFVTPSDKDDEFLLTQNAYSIFEGASSMKPGPVAGKLELTAYTEFHLFAPISPRLLIVLRTFMLTVPAEDTPDITEEREFFLKMTMASHVNPEAIGSTLTDLPITKAQNSYTKVVDGKMVLIGNGPTGMLDRFNFLFSPISDVHVQKINKIMLDECHTVDLLVYHNKLATIKTLGKYVAGEMHSPVSPESSRRQCLMKLQKALELLIATLPKETVPKLPHGAVFREEDLPEDKLHALVLQNEVAKGMYFKISGKLELDKKDFDQARGMLYMRIRTDTVNRHLPGTAREGMRKKFNTDNIYSNVFPTQVIWLYVKRIRFMKNGGSMIGKQGMLEDSVLLPKYLYGAEDVIAGSRALIRETELRRLMFHASANEMLLAKPLWGLVSALTLDESGITRLHEEKELVLGDQGSICDCGILPIEKASKGIRTRVLQGLQPNKSTHIWQILDGICTKDEKTETHTRELFHVLPRGMLVEDAELERVIYDVVFPAFGSRGKRKVVQTAKDEEETQKDNCLMQ</sequence>
<gene>
    <name evidence="2" type="ORF">VTL71DRAFT_6592</name>
</gene>
<evidence type="ECO:0000313" key="2">
    <source>
        <dbReference type="EMBL" id="KAL2062326.1"/>
    </source>
</evidence>
<dbReference type="InterPro" id="IPR025332">
    <property type="entry name" value="DUF4238"/>
</dbReference>
<proteinExistence type="predicted"/>
<protein>
    <recommendedName>
        <fullName evidence="4">DUF4238 domain-containing protein</fullName>
    </recommendedName>
</protein>
<evidence type="ECO:0008006" key="4">
    <source>
        <dbReference type="Google" id="ProtNLM"/>
    </source>
</evidence>
<accession>A0ABR4BYY3</accession>
<name>A0ABR4BYY3_9HELO</name>
<dbReference type="Proteomes" id="UP001595075">
    <property type="component" value="Unassembled WGS sequence"/>
</dbReference>
<comment type="caution">
    <text evidence="2">The sequence shown here is derived from an EMBL/GenBank/DDBJ whole genome shotgun (WGS) entry which is preliminary data.</text>
</comment>